<feature type="region of interest" description="Disordered" evidence="6">
    <location>
        <begin position="1"/>
        <end position="31"/>
    </location>
</feature>
<keyword evidence="1" id="KW-0436">Ligase</keyword>
<evidence type="ECO:0000256" key="3">
    <source>
        <dbReference type="ARBA" id="ARBA00022741"/>
    </source>
</evidence>
<dbReference type="AlphaFoldDB" id="A0A2T0WPZ4"/>
<comment type="caution">
    <text evidence="8">The sequence shown here is derived from an EMBL/GenBank/DDBJ whole genome shotgun (WGS) entry which is preliminary data.</text>
</comment>
<evidence type="ECO:0000256" key="4">
    <source>
        <dbReference type="ARBA" id="ARBA00022840"/>
    </source>
</evidence>
<evidence type="ECO:0000256" key="1">
    <source>
        <dbReference type="ARBA" id="ARBA00022598"/>
    </source>
</evidence>
<evidence type="ECO:0000256" key="5">
    <source>
        <dbReference type="ARBA" id="ARBA00022842"/>
    </source>
</evidence>
<keyword evidence="2" id="KW-0479">Metal-binding</keyword>
<evidence type="ECO:0000256" key="6">
    <source>
        <dbReference type="SAM" id="MobiDB-lite"/>
    </source>
</evidence>
<evidence type="ECO:0000313" key="9">
    <source>
        <dbReference type="Proteomes" id="UP000238392"/>
    </source>
</evidence>
<dbReference type="Proteomes" id="UP000238392">
    <property type="component" value="Unassembled WGS sequence"/>
</dbReference>
<keyword evidence="5" id="KW-0460">Magnesium</keyword>
<sequence>MRSQSGPQPPYKGQTAGNTDASVQKIDLPERPNWREKAEELGFTFATMHDQPYWDETSCYAFSLDEVENRIEDPSTALHGMCLEAVDYILGREDLLDQLCIPEAHRDYIADSWQRRDPSLYGRFDLVYDGEGPAKLLEYNADTPTSLYESAAFQWQWFEDQQAAGILNAEDDQFNGIHEAIVDHLHATFAEGTDLHFTAMSGNPEDYATVESLGWAAREAGLGAHYTDLEQIALSDEGQFLDDQDRVIGILFKLYPWEDLLRDDYANHLASSGCQVIEPAWKALLSNKGLLPVLWEMFEGHENLLPAFFASDVDAALSGSGSAARAVQARFERAEAALKTGYVSKPVFSREGASIAIVEGGQQTEVATHSDYDAHPRIIQAYQPLPVMGGFRPVIGSWIVGDTCAGMGIREDQSRITQDLSRFKPHFIRA</sequence>
<keyword evidence="4" id="KW-0067">ATP-binding</keyword>
<dbReference type="InterPro" id="IPR005494">
    <property type="entry name" value="GSPS_pre-ATP-grasp-like_dom"/>
</dbReference>
<dbReference type="GO" id="GO:0046872">
    <property type="term" value="F:metal ion binding"/>
    <property type="evidence" value="ECO:0007669"/>
    <property type="project" value="UniProtKB-KW"/>
</dbReference>
<keyword evidence="9" id="KW-1185">Reference proteome</keyword>
<organism evidence="8 9">
    <name type="scientific">Donghicola tyrosinivorans</name>
    <dbReference type="NCBI Taxonomy" id="1652492"/>
    <lineage>
        <taxon>Bacteria</taxon>
        <taxon>Pseudomonadati</taxon>
        <taxon>Pseudomonadota</taxon>
        <taxon>Alphaproteobacteria</taxon>
        <taxon>Rhodobacterales</taxon>
        <taxon>Roseobacteraceae</taxon>
        <taxon>Donghicola</taxon>
    </lineage>
</organism>
<feature type="domain" description="Glutathionylspermidine synthase pre-ATP-grasp-like" evidence="7">
    <location>
        <begin position="34"/>
        <end position="428"/>
    </location>
</feature>
<dbReference type="InterPro" id="IPR016185">
    <property type="entry name" value="PreATP-grasp_dom_sf"/>
</dbReference>
<evidence type="ECO:0000259" key="7">
    <source>
        <dbReference type="Pfam" id="PF03738"/>
    </source>
</evidence>
<dbReference type="Pfam" id="PF03738">
    <property type="entry name" value="GSP_synth"/>
    <property type="match status" value="1"/>
</dbReference>
<keyword evidence="3" id="KW-0547">Nucleotide-binding</keyword>
<name>A0A2T0WPZ4_9RHOB</name>
<dbReference type="GO" id="GO:0016874">
    <property type="term" value="F:ligase activity"/>
    <property type="evidence" value="ECO:0007669"/>
    <property type="project" value="UniProtKB-KW"/>
</dbReference>
<protein>
    <submittedName>
        <fullName evidence="8">Glutathionylspermidine synthase</fullName>
    </submittedName>
</protein>
<dbReference type="SUPFAM" id="SSF52440">
    <property type="entry name" value="PreATP-grasp domain"/>
    <property type="match status" value="1"/>
</dbReference>
<proteinExistence type="predicted"/>
<dbReference type="GO" id="GO:0005524">
    <property type="term" value="F:ATP binding"/>
    <property type="evidence" value="ECO:0007669"/>
    <property type="project" value="UniProtKB-KW"/>
</dbReference>
<reference evidence="8 9" key="1">
    <citation type="submission" date="2018-03" db="EMBL/GenBank/DDBJ databases">
        <title>Genomic Encyclopedia of Archaeal and Bacterial Type Strains, Phase II (KMG-II): from individual species to whole genera.</title>
        <authorList>
            <person name="Goeker M."/>
        </authorList>
    </citation>
    <scope>NUCLEOTIDE SEQUENCE [LARGE SCALE GENOMIC DNA]</scope>
    <source>
        <strain evidence="8 9">DSM 100212</strain>
    </source>
</reference>
<evidence type="ECO:0000313" key="8">
    <source>
        <dbReference type="EMBL" id="PRY88762.1"/>
    </source>
</evidence>
<dbReference type="EMBL" id="PVTQ01000007">
    <property type="protein sequence ID" value="PRY88762.1"/>
    <property type="molecule type" value="Genomic_DNA"/>
</dbReference>
<gene>
    <name evidence="8" type="ORF">CLV74_107104</name>
</gene>
<dbReference type="Gene3D" id="3.30.1490.330">
    <property type="match status" value="1"/>
</dbReference>
<accession>A0A2T0WPZ4</accession>
<evidence type="ECO:0000256" key="2">
    <source>
        <dbReference type="ARBA" id="ARBA00022723"/>
    </source>
</evidence>
<dbReference type="SUPFAM" id="SSF56059">
    <property type="entry name" value="Glutathione synthetase ATP-binding domain-like"/>
    <property type="match status" value="1"/>
</dbReference>